<proteinExistence type="inferred from homology"/>
<accession>A0A979FY27</accession>
<dbReference type="GO" id="GO:0004653">
    <property type="term" value="F:polypeptide N-acetylgalactosaminyltransferase activity"/>
    <property type="evidence" value="ECO:0007669"/>
    <property type="project" value="TreeGrafter"/>
</dbReference>
<dbReference type="SUPFAM" id="SSF53448">
    <property type="entry name" value="Nucleotide-diphospho-sugar transferases"/>
    <property type="match status" value="1"/>
</dbReference>
<keyword evidence="5 11" id="KW-1133">Transmembrane helix</keyword>
<evidence type="ECO:0000256" key="4">
    <source>
        <dbReference type="ARBA" id="ARBA00022968"/>
    </source>
</evidence>
<keyword evidence="11" id="KW-0333">Golgi apparatus</keyword>
<feature type="domain" description="Glycosyltransferase 2-like" evidence="13">
    <location>
        <begin position="245"/>
        <end position="428"/>
    </location>
</feature>
<comment type="cofactor">
    <cofactor evidence="1 11">
        <name>Mn(2+)</name>
        <dbReference type="ChEBI" id="CHEBI:29035"/>
    </cofactor>
</comment>
<evidence type="ECO:0000256" key="9">
    <source>
        <dbReference type="ARBA" id="ARBA00023211"/>
    </source>
</evidence>
<keyword evidence="9 11" id="KW-0464">Manganese</keyword>
<evidence type="ECO:0000256" key="2">
    <source>
        <dbReference type="ARBA" id="ARBA00005680"/>
    </source>
</evidence>
<dbReference type="Pfam" id="PF00535">
    <property type="entry name" value="Glycos_transf_2"/>
    <property type="match status" value="1"/>
</dbReference>
<dbReference type="AlphaFoldDB" id="A0A979FY27"/>
<dbReference type="Gene3D" id="3.90.550.10">
    <property type="entry name" value="Spore Coat Polysaccharide Biosynthesis Protein SpsA, Chain A"/>
    <property type="match status" value="1"/>
</dbReference>
<feature type="region of interest" description="Disordered" evidence="12">
    <location>
        <begin position="691"/>
        <end position="771"/>
    </location>
</feature>
<evidence type="ECO:0000256" key="5">
    <source>
        <dbReference type="ARBA" id="ARBA00022989"/>
    </source>
</evidence>
<evidence type="ECO:0000256" key="6">
    <source>
        <dbReference type="ARBA" id="ARBA00023136"/>
    </source>
</evidence>
<dbReference type="InterPro" id="IPR035992">
    <property type="entry name" value="Ricin_B-like_lectins"/>
</dbReference>
<dbReference type="Proteomes" id="UP000694843">
    <property type="component" value="Unplaced"/>
</dbReference>
<dbReference type="GO" id="GO:0006493">
    <property type="term" value="P:protein O-linked glycosylation"/>
    <property type="evidence" value="ECO:0007669"/>
    <property type="project" value="TreeGrafter"/>
</dbReference>
<dbReference type="GO" id="GO:0030246">
    <property type="term" value="F:carbohydrate binding"/>
    <property type="evidence" value="ECO:0007669"/>
    <property type="project" value="UniProtKB-KW"/>
</dbReference>
<evidence type="ECO:0000256" key="8">
    <source>
        <dbReference type="ARBA" id="ARBA00023180"/>
    </source>
</evidence>
<comment type="subcellular location">
    <subcellularLocation>
        <location evidence="10">Endomembrane system</location>
        <topology evidence="10">Single-pass type II membrane protein</topology>
    </subcellularLocation>
    <subcellularLocation>
        <location evidence="11">Golgi apparatus membrane</location>
        <topology evidence="11">Single-pass type II membrane protein</topology>
    </subcellularLocation>
</comment>
<dbReference type="GO" id="GO:0005112">
    <property type="term" value="F:Notch binding"/>
    <property type="evidence" value="ECO:0007669"/>
    <property type="project" value="TreeGrafter"/>
</dbReference>
<evidence type="ECO:0000313" key="15">
    <source>
        <dbReference type="RefSeq" id="XP_047741154.1"/>
    </source>
</evidence>
<keyword evidence="7 11" id="KW-1015">Disulfide bond</keyword>
<keyword evidence="6 11" id="KW-0472">Membrane</keyword>
<feature type="compositionally biased region" description="Polar residues" evidence="12">
    <location>
        <begin position="732"/>
        <end position="766"/>
    </location>
</feature>
<comment type="pathway">
    <text evidence="11">Protein modification; protein glycosylation.</text>
</comment>
<keyword evidence="14" id="KW-1185">Reference proteome</keyword>
<dbReference type="EC" id="2.4.1.-" evidence="11"/>
<evidence type="ECO:0000256" key="7">
    <source>
        <dbReference type="ARBA" id="ARBA00023157"/>
    </source>
</evidence>
<evidence type="ECO:0000256" key="11">
    <source>
        <dbReference type="RuleBase" id="RU361242"/>
    </source>
</evidence>
<dbReference type="GeneID" id="108669554"/>
<gene>
    <name evidence="15" type="primary">LOC108669554</name>
</gene>
<dbReference type="OrthoDB" id="9982049at2759"/>
<dbReference type="CDD" id="cd02510">
    <property type="entry name" value="pp-GalNAc-T"/>
    <property type="match status" value="1"/>
</dbReference>
<dbReference type="InterPro" id="IPR029044">
    <property type="entry name" value="Nucleotide-diphossugar_trans"/>
</dbReference>
<dbReference type="FunFam" id="3.90.550.10:FF:000053">
    <property type="entry name" value="Polypeptide N-acetylgalactosaminyltransferase"/>
    <property type="match status" value="1"/>
</dbReference>
<evidence type="ECO:0000256" key="12">
    <source>
        <dbReference type="SAM" id="MobiDB-lite"/>
    </source>
</evidence>
<feature type="non-terminal residue" evidence="15">
    <location>
        <position position="786"/>
    </location>
</feature>
<evidence type="ECO:0000259" key="13">
    <source>
        <dbReference type="Pfam" id="PF00535"/>
    </source>
</evidence>
<dbReference type="PROSITE" id="PS50231">
    <property type="entry name" value="RICIN_B_LECTIN"/>
    <property type="match status" value="1"/>
</dbReference>
<keyword evidence="11" id="KW-0328">Glycosyltransferase</keyword>
<feature type="transmembrane region" description="Helical" evidence="11">
    <location>
        <begin position="9"/>
        <end position="28"/>
    </location>
</feature>
<dbReference type="InterPro" id="IPR045885">
    <property type="entry name" value="GalNAc-T"/>
</dbReference>
<keyword evidence="4" id="KW-0735">Signal-anchor</keyword>
<organism evidence="14 15">
    <name type="scientific">Hyalella azteca</name>
    <name type="common">Amphipod</name>
    <dbReference type="NCBI Taxonomy" id="294128"/>
    <lineage>
        <taxon>Eukaryota</taxon>
        <taxon>Metazoa</taxon>
        <taxon>Ecdysozoa</taxon>
        <taxon>Arthropoda</taxon>
        <taxon>Crustacea</taxon>
        <taxon>Multicrustacea</taxon>
        <taxon>Malacostraca</taxon>
        <taxon>Eumalacostraca</taxon>
        <taxon>Peracarida</taxon>
        <taxon>Amphipoda</taxon>
        <taxon>Senticaudata</taxon>
        <taxon>Talitrida</taxon>
        <taxon>Talitroidea</taxon>
        <taxon>Hyalellidae</taxon>
        <taxon>Hyalella</taxon>
    </lineage>
</organism>
<dbReference type="GO" id="GO:0008593">
    <property type="term" value="P:regulation of Notch signaling pathway"/>
    <property type="evidence" value="ECO:0007669"/>
    <property type="project" value="TreeGrafter"/>
</dbReference>
<sequence length="786" mass="87701">MGAVRPKSFLLGGLVTSFTWIVILYLYLTSMQQDTKLLNPASSAASRGVVKKTMQKPSSSFPYPIIDPVLGPALDTNIAVDGYIINTSKHNELKLSPEKLEFRRKQKEKYLKKKHSLLYSLNSLSSDNLFHSQRDDRDKIGKYPMSWNAKTALESLKDRLKSKQFNRIPENSVMRTEAASMQSGGIADIGMVHTIEEQQMKENGYSLHAFNTLISSRLPSNRSIPDTRHKRCHNITYPDKLPAASIVICFFREDLLTLRRTVESVLLRTPSNLLHEIILVDDTDDSAYHSEVSTMVSALRDGADKISVVKLLSTSKREGLIRARVMGARAATGQVLVFLDSHVEVNVGWLPPLLAVVAENQTQVAMPIIDLISPDTFTYRESPLVRGGFNWGLHFKWDSIPMEHFADKNNFARPVMSPTMAGGLFAISRVYFTELGEYDTGMEVWGGENLELSFRLWQCGGSLWLVPCSRVGHVFRQRRPYGDGDSDTMLHNSLRLAHVWMDDYKDNFLRLHPNAYSVDYGDISERQALRQRLHCKSFAWYLDNIYPSLSQKGDPSSSDTDALHAYDANWRFSHRKNIDKVRLRLFGSSEAAGLCVEAEETIQRRGSLLVLAPCVEEFPKQEFHRSSAGEWVLGGSLCLQAHHYTPSITKCHLLSGNQDWSTRTLKELNIAAETTSNTQYKSEVSTASLISLPDQNAPSPDQNAPSPDQNAPSPDQNAPSPDQSAPSPDQNALSSGQNAPSSDQNALSSGQNAPSSDQNALSSDQITRNDDKEVVLYNQATGLCFI</sequence>
<reference evidence="15" key="1">
    <citation type="submission" date="2025-08" db="UniProtKB">
        <authorList>
            <consortium name="RefSeq"/>
        </authorList>
    </citation>
    <scope>IDENTIFICATION</scope>
    <source>
        <tissue evidence="15">Whole organism</tissue>
    </source>
</reference>
<dbReference type="SUPFAM" id="SSF50370">
    <property type="entry name" value="Ricin B-like lectins"/>
    <property type="match status" value="1"/>
</dbReference>
<protein>
    <recommendedName>
        <fullName evidence="11">Polypeptide N-acetylgalactosaminyltransferase</fullName>
        <ecNumber evidence="11">2.4.1.-</ecNumber>
    </recommendedName>
    <alternativeName>
        <fullName evidence="11">Protein-UDP acetylgalactosaminyltransferase</fullName>
    </alternativeName>
</protein>
<evidence type="ECO:0000256" key="1">
    <source>
        <dbReference type="ARBA" id="ARBA00001936"/>
    </source>
</evidence>
<dbReference type="RefSeq" id="XP_047741154.1">
    <property type="nucleotide sequence ID" value="XM_047885198.1"/>
</dbReference>
<feature type="compositionally biased region" description="Polar residues" evidence="12">
    <location>
        <begin position="691"/>
        <end position="715"/>
    </location>
</feature>
<keyword evidence="11" id="KW-0430">Lectin</keyword>
<dbReference type="PANTHER" id="PTHR11675:SF63">
    <property type="entry name" value="POLYPEPTIDE N-ACETYLGALACTOSAMINYLTRANSFERASE"/>
    <property type="match status" value="1"/>
</dbReference>
<comment type="similarity">
    <text evidence="2 11">Belongs to the glycosyltransferase 2 family. GalNAc-T subfamily.</text>
</comment>
<dbReference type="PANTHER" id="PTHR11675">
    <property type="entry name" value="N-ACETYLGALACTOSAMINYLTRANSFERASE"/>
    <property type="match status" value="1"/>
</dbReference>
<feature type="compositionally biased region" description="Low complexity" evidence="12">
    <location>
        <begin position="716"/>
        <end position="731"/>
    </location>
</feature>
<keyword evidence="3 11" id="KW-0812">Transmembrane</keyword>
<dbReference type="KEGG" id="hazt:108669554"/>
<name>A0A979FY27_HYAAZ</name>
<evidence type="ECO:0000256" key="10">
    <source>
        <dbReference type="ARBA" id="ARBA00060399"/>
    </source>
</evidence>
<evidence type="ECO:0000256" key="3">
    <source>
        <dbReference type="ARBA" id="ARBA00022692"/>
    </source>
</evidence>
<keyword evidence="11" id="KW-0808">Transferase</keyword>
<evidence type="ECO:0000313" key="14">
    <source>
        <dbReference type="Proteomes" id="UP000694843"/>
    </source>
</evidence>
<keyword evidence="8" id="KW-0325">Glycoprotein</keyword>
<dbReference type="InterPro" id="IPR001173">
    <property type="entry name" value="Glyco_trans_2-like"/>
</dbReference>
<dbReference type="GO" id="GO:0000139">
    <property type="term" value="C:Golgi membrane"/>
    <property type="evidence" value="ECO:0007669"/>
    <property type="project" value="UniProtKB-SubCell"/>
</dbReference>